<dbReference type="AlphaFoldDB" id="A0A8H7XVR6"/>
<protein>
    <recommendedName>
        <fullName evidence="1">F-box domain-containing protein</fullName>
    </recommendedName>
</protein>
<dbReference type="SMART" id="SM00256">
    <property type="entry name" value="FBOX"/>
    <property type="match status" value="1"/>
</dbReference>
<reference evidence="2" key="1">
    <citation type="submission" date="2021-02" db="EMBL/GenBank/DDBJ databases">
        <title>Psilocybe cubensis genome.</title>
        <authorList>
            <person name="Mckernan K.J."/>
            <person name="Crawford S."/>
            <person name="Trippe A."/>
            <person name="Kane L.T."/>
            <person name="Mclaughlin S."/>
        </authorList>
    </citation>
    <scope>NUCLEOTIDE SEQUENCE [LARGE SCALE GENOMIC DNA]</scope>
    <source>
        <strain evidence="2">MGC-MH-2018</strain>
    </source>
</reference>
<accession>A0A8H7XVR6</accession>
<dbReference type="PROSITE" id="PS50181">
    <property type="entry name" value="FBOX"/>
    <property type="match status" value="1"/>
</dbReference>
<gene>
    <name evidence="2" type="ORF">JR316_008634</name>
</gene>
<dbReference type="CDD" id="cd09917">
    <property type="entry name" value="F-box_SF"/>
    <property type="match status" value="1"/>
</dbReference>
<sequence>MYTAQPNAGFEFPAPHLFSLYSTMIFLSNELFIYIFSHLPYSSLLRASATCRDWRAIIFGDLSLSRKIYKKATDPEETTSSDMSSVFHPRFHPVISRLTYCIGGVLDNVELVSNGSGVRLVDLEVSQDFACIPTMTVIHGSISPNPKRRDTLPWSWTMTFTATNPDGVRIVDIFSAIVVASAKKYDMLSLLSNGIMSQRLHSYQAPALFTKAEILGESKYFAGFSNITGSAGSASVVVETETSAASALALRKIDF</sequence>
<evidence type="ECO:0000313" key="2">
    <source>
        <dbReference type="EMBL" id="KAG5166545.1"/>
    </source>
</evidence>
<dbReference type="InterPro" id="IPR001810">
    <property type="entry name" value="F-box_dom"/>
</dbReference>
<dbReference type="Pfam" id="PF12937">
    <property type="entry name" value="F-box-like"/>
    <property type="match status" value="1"/>
</dbReference>
<dbReference type="EMBL" id="JAFIQS010000008">
    <property type="protein sequence ID" value="KAG5166545.1"/>
    <property type="molecule type" value="Genomic_DNA"/>
</dbReference>
<organism evidence="2">
    <name type="scientific">Psilocybe cubensis</name>
    <name type="common">Psychedelic mushroom</name>
    <name type="synonym">Stropharia cubensis</name>
    <dbReference type="NCBI Taxonomy" id="181762"/>
    <lineage>
        <taxon>Eukaryota</taxon>
        <taxon>Fungi</taxon>
        <taxon>Dikarya</taxon>
        <taxon>Basidiomycota</taxon>
        <taxon>Agaricomycotina</taxon>
        <taxon>Agaricomycetes</taxon>
        <taxon>Agaricomycetidae</taxon>
        <taxon>Agaricales</taxon>
        <taxon>Agaricineae</taxon>
        <taxon>Strophariaceae</taxon>
        <taxon>Psilocybe</taxon>
    </lineage>
</organism>
<feature type="domain" description="F-box" evidence="1">
    <location>
        <begin position="21"/>
        <end position="72"/>
    </location>
</feature>
<evidence type="ECO:0000259" key="1">
    <source>
        <dbReference type="PROSITE" id="PS50181"/>
    </source>
</evidence>
<name>A0A8H7XVR6_PSICU</name>
<comment type="caution">
    <text evidence="2">The sequence shown here is derived from an EMBL/GenBank/DDBJ whole genome shotgun (WGS) entry which is preliminary data.</text>
</comment>
<dbReference type="SUPFAM" id="SSF81383">
    <property type="entry name" value="F-box domain"/>
    <property type="match status" value="1"/>
</dbReference>
<dbReference type="Gene3D" id="1.20.1280.50">
    <property type="match status" value="1"/>
</dbReference>
<dbReference type="InterPro" id="IPR036047">
    <property type="entry name" value="F-box-like_dom_sf"/>
</dbReference>
<proteinExistence type="predicted"/>